<feature type="region of interest" description="Disordered" evidence="1">
    <location>
        <begin position="20"/>
        <end position="53"/>
    </location>
</feature>
<feature type="region of interest" description="Disordered" evidence="1">
    <location>
        <begin position="177"/>
        <end position="278"/>
    </location>
</feature>
<protein>
    <submittedName>
        <fullName evidence="2">Uncharacterized protein</fullName>
    </submittedName>
</protein>
<name>A0AAN6WFU5_9PEZI</name>
<feature type="compositionally biased region" description="Polar residues" evidence="1">
    <location>
        <begin position="241"/>
        <end position="252"/>
    </location>
</feature>
<proteinExistence type="predicted"/>
<comment type="caution">
    <text evidence="2">The sequence shown here is derived from an EMBL/GenBank/DDBJ whole genome shotgun (WGS) entry which is preliminary data.</text>
</comment>
<sequence>MLPARCIDIGIRGRKGYNGAMATYDPDGGHSPTSSPPHHDRQQQTQQTQQTRKTTDSNLLLVLEQYVINDPTCPQNFSRYFNEAIIAAWPAKDPPEPVVGTEAYDEWEDQRARKWGAFLEYCDKVLRNPEVKWYGFPEYILDVIREYDLFDDWSPEEGNGPTGLEYYSIPEKYCPETSSATSVGPAPPATPAPGVIYPTPLTEGTAAKPKSPGQGQPIPMQFMKPTASGKPPTPVTGGPTQEASTGEATQETGVGDKETDVPIDTNGPDFTEDSYDQYGGKREPLAIRLGVIIGYLENQNSQKSSFPQQMSDTIDYLQWLGSRNDRRNQLANASEYTKALYQSAIEKVGTHLKRDQQRAIVTPVVFTDRPVSFSATRSSRLNHLTNIHDFPLPSKRGVPDKSHLLPYSITPSPEKRPIQGKLLENPEHYEQFLADEGKIWCKYSGDLSKLDSMEIPAGLTKDELENNLAAIESDIYVQYVKARGPSASWRTGDPIGWTIQRLDKSGDQQTYITIGVDPETGEEVLHPMDLKDPKDWASVRGVRRAGLQLMLRNYRTNENDCVYYDSDINGQRFRRLVLPIPVATIRKVMESADGRPWIPPTLFDDKKLVWNHWESFLFTDRFRVYTDTSKVLKAQAHFTATERHNRDKFWVTLPKNLINGGPFVWRGLGPKEQAEEDLLKQCLAVRDFIAMCWNKAPRPLLGNMIQFLILGDQTSSKTFPEPETLGKIGLLTFDESEYSRTAIGGARQRAGYRYINDEDIQWLKFLGSGCVNKKSWTGKIFPDQPKTTYRLFHIFAKRVLRLLEDPNPEGIFYSSSNVVTVETLLKVVNAGANGKSAVNKYEFSVYEACQHLDRLDQTGHIDFQLDPACYGQVRRPAYEFYPEHRIAYNSGGTGCTTIGAGQKLFPKSVREWFDICLDPHTGQTKDPPHVSNAVDNFYRALAYRLGFTIFQLQNKSVARKTSAVTRNQQAPSYAWLQDSIKKFNIVHEEMLTLLLHTRPSPPAPYGDTWKDIKALVQDVEFLDGGRTDPSAHPLISKRAYLADNHSALRHLRTKIITELRDNNTLLAPARAKKVINPATGDVETTLTRAVSWKFGSLILRQEGWRRQWFSINRWPVVAQSEATQNKIKNDKWFIDGVDPRQTFDYQSADPIHALFCREKLGPYIEEPVKYRQGPAMYLVGDTKHQRKMVENHMTALVYESIGLDQSQTQGTFKAKLKSLLTLGGLFSGKGGGKVTDAELEEKYGKLSPVTVDRVPRSWSTQLLIVDKVLDRKRRVDEIMTMKEQEREMKEIARYKRQKVDDDIVGTKMTI</sequence>
<evidence type="ECO:0000313" key="3">
    <source>
        <dbReference type="Proteomes" id="UP001302321"/>
    </source>
</evidence>
<reference evidence="2" key="1">
    <citation type="journal article" date="2023" name="Mol. Phylogenet. Evol.">
        <title>Genome-scale phylogeny and comparative genomics of the fungal order Sordariales.</title>
        <authorList>
            <person name="Hensen N."/>
            <person name="Bonometti L."/>
            <person name="Westerberg I."/>
            <person name="Brannstrom I.O."/>
            <person name="Guillou S."/>
            <person name="Cros-Aarteil S."/>
            <person name="Calhoun S."/>
            <person name="Haridas S."/>
            <person name="Kuo A."/>
            <person name="Mondo S."/>
            <person name="Pangilinan J."/>
            <person name="Riley R."/>
            <person name="LaButti K."/>
            <person name="Andreopoulos B."/>
            <person name="Lipzen A."/>
            <person name="Chen C."/>
            <person name="Yan M."/>
            <person name="Daum C."/>
            <person name="Ng V."/>
            <person name="Clum A."/>
            <person name="Steindorff A."/>
            <person name="Ohm R.A."/>
            <person name="Martin F."/>
            <person name="Silar P."/>
            <person name="Natvig D.O."/>
            <person name="Lalanne C."/>
            <person name="Gautier V."/>
            <person name="Ament-Velasquez S.L."/>
            <person name="Kruys A."/>
            <person name="Hutchinson M.I."/>
            <person name="Powell A.J."/>
            <person name="Barry K."/>
            <person name="Miller A.N."/>
            <person name="Grigoriev I.V."/>
            <person name="Debuchy R."/>
            <person name="Gladieux P."/>
            <person name="Hiltunen Thoren M."/>
            <person name="Johannesson H."/>
        </authorList>
    </citation>
    <scope>NUCLEOTIDE SEQUENCE</scope>
    <source>
        <strain evidence="2">CBS 892.96</strain>
    </source>
</reference>
<evidence type="ECO:0000313" key="2">
    <source>
        <dbReference type="EMBL" id="KAK4181076.1"/>
    </source>
</evidence>
<reference evidence="2" key="2">
    <citation type="submission" date="2023-05" db="EMBL/GenBank/DDBJ databases">
        <authorList>
            <consortium name="Lawrence Berkeley National Laboratory"/>
            <person name="Steindorff A."/>
            <person name="Hensen N."/>
            <person name="Bonometti L."/>
            <person name="Westerberg I."/>
            <person name="Brannstrom I.O."/>
            <person name="Guillou S."/>
            <person name="Cros-Aarteil S."/>
            <person name="Calhoun S."/>
            <person name="Haridas S."/>
            <person name="Kuo A."/>
            <person name="Mondo S."/>
            <person name="Pangilinan J."/>
            <person name="Riley R."/>
            <person name="Labutti K."/>
            <person name="Andreopoulos B."/>
            <person name="Lipzen A."/>
            <person name="Chen C."/>
            <person name="Yanf M."/>
            <person name="Daum C."/>
            <person name="Ng V."/>
            <person name="Clum A."/>
            <person name="Ohm R."/>
            <person name="Martin F."/>
            <person name="Silar P."/>
            <person name="Natvig D."/>
            <person name="Lalanne C."/>
            <person name="Gautier V."/>
            <person name="Ament-Velasquez S.L."/>
            <person name="Kruys A."/>
            <person name="Hutchinson M.I."/>
            <person name="Powell A.J."/>
            <person name="Barry K."/>
            <person name="Miller A.N."/>
            <person name="Grigoriev I.V."/>
            <person name="Debuchy R."/>
            <person name="Gladieux P."/>
            <person name="Thoren M.H."/>
            <person name="Johannesson H."/>
        </authorList>
    </citation>
    <scope>NUCLEOTIDE SEQUENCE</scope>
    <source>
        <strain evidence="2">CBS 892.96</strain>
    </source>
</reference>
<dbReference type="EMBL" id="MU866091">
    <property type="protein sequence ID" value="KAK4181076.1"/>
    <property type="molecule type" value="Genomic_DNA"/>
</dbReference>
<dbReference type="Proteomes" id="UP001302321">
    <property type="component" value="Unassembled WGS sequence"/>
</dbReference>
<evidence type="ECO:0000256" key="1">
    <source>
        <dbReference type="SAM" id="MobiDB-lite"/>
    </source>
</evidence>
<organism evidence="2 3">
    <name type="scientific">Triangularia setosa</name>
    <dbReference type="NCBI Taxonomy" id="2587417"/>
    <lineage>
        <taxon>Eukaryota</taxon>
        <taxon>Fungi</taxon>
        <taxon>Dikarya</taxon>
        <taxon>Ascomycota</taxon>
        <taxon>Pezizomycotina</taxon>
        <taxon>Sordariomycetes</taxon>
        <taxon>Sordariomycetidae</taxon>
        <taxon>Sordariales</taxon>
        <taxon>Podosporaceae</taxon>
        <taxon>Triangularia</taxon>
    </lineage>
</organism>
<feature type="compositionally biased region" description="Low complexity" evidence="1">
    <location>
        <begin position="43"/>
        <end position="52"/>
    </location>
</feature>
<keyword evidence="3" id="KW-1185">Reference proteome</keyword>
<gene>
    <name evidence="2" type="ORF">QBC36DRAFT_372254</name>
</gene>
<accession>A0AAN6WFU5</accession>